<name>A0A4U0Q5A5_9NEIS</name>
<dbReference type="PANTHER" id="PTHR46928">
    <property type="entry name" value="MESENCHYME-SPECIFIC CELL SURFACE GLYCOPROTEIN"/>
    <property type="match status" value="1"/>
</dbReference>
<comment type="caution">
    <text evidence="4">The sequence shown here is derived from an EMBL/GenBank/DDBJ whole genome shotgun (WGS) entry which is preliminary data.</text>
</comment>
<dbReference type="SUPFAM" id="SSF51004">
    <property type="entry name" value="C-terminal (heme d1) domain of cytochrome cd1-nitrite reductase"/>
    <property type="match status" value="1"/>
</dbReference>
<dbReference type="PROSITE" id="PS51257">
    <property type="entry name" value="PROKAR_LIPOPROTEIN"/>
    <property type="match status" value="1"/>
</dbReference>
<gene>
    <name evidence="4" type="ORF">FAZ21_05625</name>
</gene>
<evidence type="ECO:0000259" key="3">
    <source>
        <dbReference type="Pfam" id="PF22494"/>
    </source>
</evidence>
<dbReference type="EMBL" id="SUMF01000003">
    <property type="protein sequence ID" value="TJZ76255.1"/>
    <property type="molecule type" value="Genomic_DNA"/>
</dbReference>
<organism evidence="4 5">
    <name type="scientific">Chitiniphilus eburneus</name>
    <dbReference type="NCBI Taxonomy" id="2571148"/>
    <lineage>
        <taxon>Bacteria</taxon>
        <taxon>Pseudomonadati</taxon>
        <taxon>Pseudomonadota</taxon>
        <taxon>Betaproteobacteria</taxon>
        <taxon>Neisseriales</taxon>
        <taxon>Chitinibacteraceae</taxon>
        <taxon>Chitiniphilus</taxon>
    </lineage>
</organism>
<feature type="compositionally biased region" description="Pro residues" evidence="1">
    <location>
        <begin position="29"/>
        <end position="47"/>
    </location>
</feature>
<dbReference type="InterPro" id="IPR052956">
    <property type="entry name" value="Mesenchyme-surface_protein"/>
</dbReference>
<dbReference type="AlphaFoldDB" id="A0A4U0Q5A5"/>
<evidence type="ECO:0000313" key="5">
    <source>
        <dbReference type="Proteomes" id="UP000310016"/>
    </source>
</evidence>
<feature type="domain" description="Choice-of-anchor I" evidence="3">
    <location>
        <begin position="372"/>
        <end position="603"/>
    </location>
</feature>
<feature type="domain" description="Choice-of-anchor I" evidence="3">
    <location>
        <begin position="65"/>
        <end position="344"/>
    </location>
</feature>
<dbReference type="OrthoDB" id="8674919at2"/>
<protein>
    <submittedName>
        <fullName evidence="4">Alkaline phosphatase</fullName>
    </submittedName>
</protein>
<dbReference type="InterPro" id="IPR011048">
    <property type="entry name" value="Haem_d1_sf"/>
</dbReference>
<reference evidence="4 5" key="1">
    <citation type="submission" date="2019-04" db="EMBL/GenBank/DDBJ databases">
        <title>Chitiniphilus eburnea sp. nov., a novel chitinolytic bacterium isolated from aquaculture sludge.</title>
        <authorList>
            <person name="Sheng M."/>
        </authorList>
    </citation>
    <scope>NUCLEOTIDE SEQUENCE [LARGE SCALE GENOMIC DNA]</scope>
    <source>
        <strain evidence="4 5">HX-2-15</strain>
    </source>
</reference>
<accession>A0A4U0Q5A5</accession>
<keyword evidence="2" id="KW-0732">Signal</keyword>
<evidence type="ECO:0000256" key="2">
    <source>
        <dbReference type="SAM" id="SignalP"/>
    </source>
</evidence>
<dbReference type="InterPro" id="IPR015943">
    <property type="entry name" value="WD40/YVTN_repeat-like_dom_sf"/>
</dbReference>
<dbReference type="PANTHER" id="PTHR46928:SF1">
    <property type="entry name" value="MESENCHYME-SPECIFIC CELL SURFACE GLYCOPROTEIN"/>
    <property type="match status" value="1"/>
</dbReference>
<feature type="signal peptide" evidence="2">
    <location>
        <begin position="1"/>
        <end position="21"/>
    </location>
</feature>
<evidence type="ECO:0000313" key="4">
    <source>
        <dbReference type="EMBL" id="TJZ76255.1"/>
    </source>
</evidence>
<proteinExistence type="predicted"/>
<evidence type="ECO:0000256" key="1">
    <source>
        <dbReference type="SAM" id="MobiDB-lite"/>
    </source>
</evidence>
<dbReference type="InterPro" id="IPR055188">
    <property type="entry name" value="Choice_anch_I"/>
</dbReference>
<dbReference type="RefSeq" id="WP_136772305.1">
    <property type="nucleotide sequence ID" value="NZ_CP156074.1"/>
</dbReference>
<feature type="chain" id="PRO_5020975992" evidence="2">
    <location>
        <begin position="22"/>
        <end position="606"/>
    </location>
</feature>
<dbReference type="Gene3D" id="2.130.10.10">
    <property type="entry name" value="YVTN repeat-like/Quinoprotein amine dehydrogenase"/>
    <property type="match status" value="1"/>
</dbReference>
<sequence length="606" mass="64008">MKTWIAAGSALALAGVLAACATDDSNPATPTPTPAPAPTPAPTPVPEVTPDSISLELLGRFSTGVFAQSAAEIPAFDPASKRGFIVNAKKGVIDVLDLTDPAQPVHIGELSAQAILAGAEINSVSLHDGIVAVAIQAPDKTAPGYAAFYRAADLAPLSHVQIGALPDMITFTPDGKTVLVANEAEPSPDYQIDPPGSISVIDVRDIAHPVVRTADFTAWDGKEAELRAKGVRIYGPNAKASQDLEPEYIAVSADSTTAWVTLQENNALAKVDIAQAKVIDILPLGFKDHGLAGNGLDVSDADGKIDIRTWPGLRGLYLPDAIAAYAVDGKTYLVTANEGDSRAWFSDETAYFAGDASKGFVEEFRVKHLVHKDGFDRRKNDDLPPQLRALAVGGTLNPAIFGYCGATATNPGNCTKDEQLGRLNVTWTMGYQTNADGTPKLNGAGKLVYDALYSFGGRSISIWDENGVQVWDSGDQLETKLAELNPTFFNSDHEKAAFDDRSDNKGPEPEGVTLGRIGTKTFAFIGLERVGGVMIYDITNPKAPFYVSYLNTRDFTAADPATPAAGDLGPEGLIFVPASKSPNGKPMLIVGNEVSGTTAIYQVVLQ</sequence>
<dbReference type="Pfam" id="PF22494">
    <property type="entry name" value="choice_anch_I"/>
    <property type="match status" value="2"/>
</dbReference>
<dbReference type="Proteomes" id="UP000310016">
    <property type="component" value="Unassembled WGS sequence"/>
</dbReference>
<dbReference type="NCBIfam" id="NF038117">
    <property type="entry name" value="choice_anch_I"/>
    <property type="match status" value="1"/>
</dbReference>
<keyword evidence="5" id="KW-1185">Reference proteome</keyword>
<feature type="region of interest" description="Disordered" evidence="1">
    <location>
        <begin position="24"/>
        <end position="49"/>
    </location>
</feature>